<evidence type="ECO:0000313" key="3">
    <source>
        <dbReference type="Proteomes" id="UP000042958"/>
    </source>
</evidence>
<proteinExistence type="predicted"/>
<dbReference type="AlphaFoldDB" id="A0A0F7U0L0"/>
<protein>
    <submittedName>
        <fullName evidence="2">Uncharacterized protein</fullName>
    </submittedName>
</protein>
<keyword evidence="3" id="KW-1185">Reference proteome</keyword>
<evidence type="ECO:0000256" key="1">
    <source>
        <dbReference type="SAM" id="Coils"/>
    </source>
</evidence>
<dbReference type="Proteomes" id="UP000042958">
    <property type="component" value="Unassembled WGS sequence"/>
</dbReference>
<name>A0A0F7U0L0_PENBI</name>
<dbReference type="STRING" id="104259.A0A0F7U0L0"/>
<dbReference type="OrthoDB" id="4368627at2759"/>
<keyword evidence="1" id="KW-0175">Coiled coil</keyword>
<dbReference type="EMBL" id="CDHK01000012">
    <property type="protein sequence ID" value="CEJ61786.1"/>
    <property type="molecule type" value="Genomic_DNA"/>
</dbReference>
<accession>A0A0F7U0L0</accession>
<sequence>MQTLAATEGSFSLLTEIRQMREQLAEINTKTEEMKAKMEEMNAQTEELGQSFLNNRQRTFTTWVRDALDKGTTRRLEDIQRPTEDFIYNGDIRCDARLVTQRYEKNGTAWRRFSTLYGLNPNDFKNLDRNKCCGSLQALDRAADVLFKHAWTRLPTKAMEKEREDLVAMLLEEEYEEAENMSSALFCEEYLSEAEVSSNTAEMLDIDDGSGKKDT</sequence>
<feature type="coiled-coil region" evidence="1">
    <location>
        <begin position="17"/>
        <end position="51"/>
    </location>
</feature>
<gene>
    <name evidence="2" type="ORF">PMG11_10305</name>
</gene>
<reference evidence="3" key="1">
    <citation type="journal article" date="2015" name="Genome Announc.">
        <title>Draft genome sequence of the fungus Penicillium brasilianum MG11.</title>
        <authorList>
            <person name="Horn F."/>
            <person name="Linde J."/>
            <person name="Mattern D.J."/>
            <person name="Walther G."/>
            <person name="Guthke R."/>
            <person name="Brakhage A.A."/>
            <person name="Valiante V."/>
        </authorList>
    </citation>
    <scope>NUCLEOTIDE SEQUENCE [LARGE SCALE GENOMIC DNA]</scope>
    <source>
        <strain evidence="3">MG11</strain>
    </source>
</reference>
<organism evidence="2 3">
    <name type="scientific">Penicillium brasilianum</name>
    <dbReference type="NCBI Taxonomy" id="104259"/>
    <lineage>
        <taxon>Eukaryota</taxon>
        <taxon>Fungi</taxon>
        <taxon>Dikarya</taxon>
        <taxon>Ascomycota</taxon>
        <taxon>Pezizomycotina</taxon>
        <taxon>Eurotiomycetes</taxon>
        <taxon>Eurotiomycetidae</taxon>
        <taxon>Eurotiales</taxon>
        <taxon>Aspergillaceae</taxon>
        <taxon>Penicillium</taxon>
    </lineage>
</organism>
<evidence type="ECO:0000313" key="2">
    <source>
        <dbReference type="EMBL" id="CEJ61786.1"/>
    </source>
</evidence>